<dbReference type="PROSITE" id="PS51700">
    <property type="entry name" value="SEPARIN"/>
    <property type="match status" value="1"/>
</dbReference>
<evidence type="ECO:0000313" key="8">
    <source>
        <dbReference type="Proteomes" id="UP000265515"/>
    </source>
</evidence>
<dbReference type="Proteomes" id="UP000265515">
    <property type="component" value="Unassembled WGS sequence"/>
</dbReference>
<feature type="compositionally biased region" description="Basic residues" evidence="5">
    <location>
        <begin position="2425"/>
        <end position="2436"/>
    </location>
</feature>
<feature type="region of interest" description="Disordered" evidence="5">
    <location>
        <begin position="1928"/>
        <end position="1972"/>
    </location>
</feature>
<protein>
    <recommendedName>
        <fullName evidence="2">separase</fullName>
        <ecNumber evidence="2">3.4.22.49</ecNumber>
    </recommendedName>
</protein>
<keyword evidence="3" id="KW-0378">Hydrolase</keyword>
<feature type="region of interest" description="Disordered" evidence="5">
    <location>
        <begin position="2408"/>
        <end position="2471"/>
    </location>
</feature>
<feature type="region of interest" description="Disordered" evidence="5">
    <location>
        <begin position="2527"/>
        <end position="2546"/>
    </location>
</feature>
<evidence type="ECO:0000259" key="6">
    <source>
        <dbReference type="PROSITE" id="PS51700"/>
    </source>
</evidence>
<feature type="region of interest" description="Disordered" evidence="5">
    <location>
        <begin position="1378"/>
        <end position="1404"/>
    </location>
</feature>
<dbReference type="EC" id="3.4.22.49" evidence="2"/>
<evidence type="ECO:0000256" key="2">
    <source>
        <dbReference type="ARBA" id="ARBA00012489"/>
    </source>
</evidence>
<feature type="region of interest" description="Disordered" evidence="5">
    <location>
        <begin position="1531"/>
        <end position="1568"/>
    </location>
</feature>
<evidence type="ECO:0000256" key="4">
    <source>
        <dbReference type="ARBA" id="ARBA00022829"/>
    </source>
</evidence>
<feature type="compositionally biased region" description="Polar residues" evidence="5">
    <location>
        <begin position="1"/>
        <end position="14"/>
    </location>
</feature>
<evidence type="ECO:0000256" key="1">
    <source>
        <dbReference type="ARBA" id="ARBA00000451"/>
    </source>
</evidence>
<feature type="compositionally biased region" description="Basic and acidic residues" evidence="5">
    <location>
        <begin position="1472"/>
        <end position="1491"/>
    </location>
</feature>
<comment type="catalytic activity">
    <reaction evidence="1">
        <text>All bonds known to be hydrolyzed by this endopeptidase have arginine in P1 and an acidic residue in P4. P6 is often occupied by an acidic residue or by a hydroxy-amino-acid residue, the phosphorylation of which enhances cleavage.</text>
        <dbReference type="EC" id="3.4.22.49"/>
    </reaction>
</comment>
<keyword evidence="8" id="KW-1185">Reference proteome</keyword>
<evidence type="ECO:0000313" key="7">
    <source>
        <dbReference type="EMBL" id="GBG61043.1"/>
    </source>
</evidence>
<feature type="region of interest" description="Disordered" evidence="5">
    <location>
        <begin position="811"/>
        <end position="833"/>
    </location>
</feature>
<feature type="region of interest" description="Disordered" evidence="5">
    <location>
        <begin position="1"/>
        <end position="35"/>
    </location>
</feature>
<comment type="caution">
    <text evidence="7">The sequence shown here is derived from an EMBL/GenBank/DDBJ whole genome shotgun (WGS) entry which is preliminary data.</text>
</comment>
<dbReference type="OrthoDB" id="692727at2759"/>
<gene>
    <name evidence="7" type="ORF">CBR_g18638</name>
</gene>
<organism evidence="7 8">
    <name type="scientific">Chara braunii</name>
    <name type="common">Braun's stonewort</name>
    <dbReference type="NCBI Taxonomy" id="69332"/>
    <lineage>
        <taxon>Eukaryota</taxon>
        <taxon>Viridiplantae</taxon>
        <taxon>Streptophyta</taxon>
        <taxon>Charophyceae</taxon>
        <taxon>Charales</taxon>
        <taxon>Characeae</taxon>
        <taxon>Chara</taxon>
    </lineage>
</organism>
<evidence type="ECO:0000256" key="5">
    <source>
        <dbReference type="SAM" id="MobiDB-lite"/>
    </source>
</evidence>
<feature type="region of interest" description="Disordered" evidence="5">
    <location>
        <begin position="2662"/>
        <end position="2682"/>
    </location>
</feature>
<dbReference type="Pfam" id="PF03568">
    <property type="entry name" value="Separin_C"/>
    <property type="match status" value="2"/>
</dbReference>
<feature type="compositionally biased region" description="Polar residues" evidence="5">
    <location>
        <begin position="1452"/>
        <end position="1465"/>
    </location>
</feature>
<sequence>MSQRVQTPASTGTSAGDELLQRLRTRSGDSSELREEVRRFLSPISSRVKRARRKGGRRDDAAIAEAGAGIDSSDGITKLAKRFGPFLVQLVKLCFDSVNSSPPASAPHAAASAAAPAAVRASSSSSSSAAAAATDTSGEQRDWSEESDGDWKKQQSFENTVFDLWAVGIDCFEVVRGGLRGRALEVEIQRYNLIRRLVAWRRHAEGLAQGWLLLRSLCSSGGEEGKGGGKENDEEIAGATARGKISTRKREGRGSGSRDGGVLESKKHTRTREEFDDDDEAQPWKGVHLPPPSQQGESKERLTLVVGAVLNAALCIPEAGRRETGELMVVADLACAVDTWLSLVDDVTAGKHRETILRNIYKCASQLCSEDNSDDGERLNCTRTFIELSVRLCTQSNSREKVLQVARRLFVSLGRHGQPGMIAAFEVYDRFWRDLSLGDKMNEAETAAVMDLLDHYGKVCLDMGQPGAGCDCLLEVSTRAKQFDLDSFKHMLRSGSLHRDELKWLSSVLYNLGVMLFNGRKLEMYQIPLKLSYEAACARVKSLNFEIRKLSNKASGHKALVVEKTLAIKDACHRCRVLTDCIGSEDGCGKNDNHTHLLLEAIICFAAEDCSQQESASVLHEVRMLVGQLVKMNIRSKSEEFELVGPTFHHALLNSAISLQNVAALLEEELLAYDDYYDKSSGYPFSSARITVINLLLDRIYGREEHPLERSRILIERARVSRSARSGVDLPRCNEDLAEAVEILDWKLQVRGRHDIGLLTIEDECAVAHCLAGLCLVEVDPSSKDFLPHFRKAMDLWEQILPKGVNVGFRGDPEERTSDNHNADEDAGTGAKAGTLREVEDDGAIQSRFRSLSSSLVILFTVADLLSLKGFHEQQQAALRLGLCLAMVVTGIPKEKLFCKLLADCRIKHLLCRDLSYMSELSSFGLQLESSGGNEAAHDFWSICSSQCPESLLAARVRLNGIGPEEESPCECSSFGAGVANDLCKGVHQVKGMLNESPALIQSSAHSLVREGALRYELAAHYLEAGLITEALCTAIEACHMRYGAFSSIFTEERKCDEDVDVNDKDGICLPGKEEISQGSEMQKQDLKRENSTCRKIACGRVVPWAEMVGPKEIDLDDVATTINQWRLLGDYLESLMQVAVLYEMAGSPDDAEMQINKGISLAVAWHFTYIEMEFRSCLGELKRKRHQWEAAAQEFKVVKQSFVDAGDGIQCVDCSSCQMMATVLLELRLGDLIWRMTVPRCHTRESFLKTQNSFIFEGYAGGEDVFHELSNCGSGAWAALAHYERAETILIPVFPDFEKCDVCDKQLLNGQEQTAEGRDVGGRCNKEREEKSADALSKMGTEAVCISEKDTAVKHDRRVHKLRKGEDDIVGKATFSKGEQLTEAIPGDSGRNQAEEPIGNASSGISGLCEASVTDSKGAVKGLRADQKLGGKAVSERKCNQKARVVPSDHAASTSGCDSRSITAGSGKDLAVQDKVPRQRRAVRDVDAKTKGTVRKPGDYVVAKAELAEATDVEDARDLQVDGNCAVANPGRRARSRVKSSLAKSKKHGEDCPVPGIDDTEHPLPDNRTEQTGQVKLQSMEVSLAKIKGSKGGVGASVKGVGRIPKAMNSIAVTVNPEMDSIKKETGRTRRKAKPEREEVSYGSCTSHDHSGNIVEDRKELHVSRTRPEDEEAVRMEMAGELSVSDTSRLTSGNTADVHRKLEGKEVRSRVRKASDKSKKSSRQGNSVRGTESEGRRTALGGKEGARENAEAPLARRTSEVAELPEVSLDGVCSKHIDDDDNGRDMANAYQNSNAKTGGRCCQRPSQNARVLKHHAALFAQVHKQQGKCYAQMGQLDQAQCLLIRALTFLHDDSWTNTGDCRERTGHRGCGAEDSVVEYALRLGSSTTTASCGKRFWNFPVQKGSILLELGAVLLKKSALLGDLSVRNTGNRESSSTPCHEDLPVSQQKPPKSRRCKQGEEKRTSNELSRATAYQGCDHPRLEIAWRVLQSAYSLSWQVPRLQSKTMSLLALLCVQGGMFREEKAPVIRGVPTGLAETRWTAALFHNLSVGSSISQQHLVVVNRKLKSLSKSKRDESNTVSGAEEGGCVVDNKAQMLHVVQDVLRLGKLALGNIESSGRAFAQLLGSMLPPGLVVCCLSIVDTLPCTPLRYSAIGSRDGLAHPSKYLMVSRICMGHDAVVMALPIYGFADLESKLVQYLQLKDSMTCSAYDEVLSEVNSGQNNEHRSEDGAQRSQPDMDGLGGSGMNWFLQEFGAILEESRQSNVGTEKLKTKDEKKAWWKWRLGLDQRLAQLLRETEGALLGPWKSLLLGNFADPELWARIDLACKKLVMALDSLRERMGFTAVSNEKGVDKELVRIILQGIEYLRPGELELALQQLMGWEYKAGGQAGNATEEEGESQGEVIISQSGDTSEAVGQNGDVAQRRPRRTSGRKLMKGSNAQLGTDNLQASRRGGAKRGSRQQNHSEGKNVDRVLDQAQAMCETVRLFQTAYAEAFSLATDQMNSKGLEGHDEVASIAVAKNSVTELDGASQRTHHPPEKYDRPIVTHEPRGNEYVADAESHSRTSLDQERAHLQVSSCGFQADDLEQVASKRVERQPVELVLASELQAFPWESLPILRGQRVYRLPSLGSILALLAQQRISSAFDNSMEGLSHGTVHSLNAEQSREKGAVSANPDQTLGGCPNDNGGMGKKRSQADDCCQHSMESQASFADLVNIAPVIDPENTYYVLNPSGDLQATQATFEKLFNQQYGWEGKAGLVPSSKEFMEALEKHDLFIYLGHGSGEQYLSSRAVRRLNCHAASLLMGCSSGRLAPCGDYEPAGMALAYAFAGSPTTVANLWDVTDGDIDRFTKVVLQEWAQTKSDEDAACSTEDNRLSSSDHDVGLRRAEARANSLKPGSTLCGSETTANHGELVKGLPAPETCLSTAVASGRDACKLRHLIGAAPVCYGVPTAIRMRHRNLRLD</sequence>
<dbReference type="STRING" id="69332.A0A388JTG0"/>
<proteinExistence type="predicted"/>
<name>A0A388JTG0_CHABU</name>
<feature type="compositionally biased region" description="Low complexity" evidence="5">
    <location>
        <begin position="124"/>
        <end position="133"/>
    </location>
</feature>
<feature type="compositionally biased region" description="Basic and acidic residues" evidence="5">
    <location>
        <begin position="26"/>
        <end position="35"/>
    </location>
</feature>
<dbReference type="PANTHER" id="PTHR12792">
    <property type="entry name" value="EXTRA SPINDLE POLES 1-RELATED"/>
    <property type="match status" value="1"/>
</dbReference>
<dbReference type="GO" id="GO:0072686">
    <property type="term" value="C:mitotic spindle"/>
    <property type="evidence" value="ECO:0007669"/>
    <property type="project" value="TreeGrafter"/>
</dbReference>
<keyword evidence="4" id="KW-0159">Chromosome partition</keyword>
<dbReference type="Pfam" id="PF25110">
    <property type="entry name" value="TPR_ESP1"/>
    <property type="match status" value="1"/>
</dbReference>
<feature type="compositionally biased region" description="Basic and acidic residues" evidence="5">
    <location>
        <begin position="811"/>
        <end position="824"/>
    </location>
</feature>
<dbReference type="GO" id="GO:0051307">
    <property type="term" value="P:meiotic chromosome separation"/>
    <property type="evidence" value="ECO:0007669"/>
    <property type="project" value="TreeGrafter"/>
</dbReference>
<feature type="compositionally biased region" description="Basic and acidic residues" evidence="5">
    <location>
        <begin position="1698"/>
        <end position="1720"/>
    </location>
</feature>
<feature type="compositionally biased region" description="Polar residues" evidence="5">
    <location>
        <begin position="2439"/>
        <end position="2448"/>
    </location>
</feature>
<reference evidence="7 8" key="1">
    <citation type="journal article" date="2018" name="Cell">
        <title>The Chara Genome: Secondary Complexity and Implications for Plant Terrestrialization.</title>
        <authorList>
            <person name="Nishiyama T."/>
            <person name="Sakayama H."/>
            <person name="Vries J.D."/>
            <person name="Buschmann H."/>
            <person name="Saint-Marcoux D."/>
            <person name="Ullrich K.K."/>
            <person name="Haas F.B."/>
            <person name="Vanderstraeten L."/>
            <person name="Becker D."/>
            <person name="Lang D."/>
            <person name="Vosolsobe S."/>
            <person name="Rombauts S."/>
            <person name="Wilhelmsson P.K.I."/>
            <person name="Janitza P."/>
            <person name="Kern R."/>
            <person name="Heyl A."/>
            <person name="Rumpler F."/>
            <person name="Villalobos L.I.A.C."/>
            <person name="Clay J.M."/>
            <person name="Skokan R."/>
            <person name="Toyoda A."/>
            <person name="Suzuki Y."/>
            <person name="Kagoshima H."/>
            <person name="Schijlen E."/>
            <person name="Tajeshwar N."/>
            <person name="Catarino B."/>
            <person name="Hetherington A.J."/>
            <person name="Saltykova A."/>
            <person name="Bonnot C."/>
            <person name="Breuninger H."/>
            <person name="Symeonidi A."/>
            <person name="Radhakrishnan G.V."/>
            <person name="Van Nieuwerburgh F."/>
            <person name="Deforce D."/>
            <person name="Chang C."/>
            <person name="Karol K.G."/>
            <person name="Hedrich R."/>
            <person name="Ulvskov P."/>
            <person name="Glockner G."/>
            <person name="Delwiche C.F."/>
            <person name="Petrasek J."/>
            <person name="Van de Peer Y."/>
            <person name="Friml J."/>
            <person name="Beilby M."/>
            <person name="Dolan L."/>
            <person name="Kohara Y."/>
            <person name="Sugano S."/>
            <person name="Fujiyama A."/>
            <person name="Delaux P.-M."/>
            <person name="Quint M."/>
            <person name="TheiBen G."/>
            <person name="Hagemann M."/>
            <person name="Harholt J."/>
            <person name="Dunand C."/>
            <person name="Zachgo S."/>
            <person name="Langdale J."/>
            <person name="Maumus F."/>
            <person name="Straeten D.V.D."/>
            <person name="Gould S.B."/>
            <person name="Rensing S.A."/>
        </authorList>
    </citation>
    <scope>NUCLEOTIDE SEQUENCE [LARGE SCALE GENOMIC DNA]</scope>
    <source>
        <strain evidence="7 8">S276</strain>
    </source>
</reference>
<dbReference type="InterPro" id="IPR005314">
    <property type="entry name" value="Peptidase_C50"/>
</dbReference>
<evidence type="ECO:0000256" key="3">
    <source>
        <dbReference type="ARBA" id="ARBA00022801"/>
    </source>
</evidence>
<feature type="region of interest" description="Disordered" evidence="5">
    <location>
        <begin position="2219"/>
        <end position="2238"/>
    </location>
</feature>
<feature type="compositionally biased region" description="Basic and acidic residues" evidence="5">
    <location>
        <begin position="2536"/>
        <end position="2546"/>
    </location>
</feature>
<feature type="compositionally biased region" description="Polar residues" evidence="5">
    <location>
        <begin position="1685"/>
        <end position="1696"/>
    </location>
</feature>
<dbReference type="GO" id="GO:0005634">
    <property type="term" value="C:nucleus"/>
    <property type="evidence" value="ECO:0007669"/>
    <property type="project" value="InterPro"/>
</dbReference>
<feature type="region of interest" description="Disordered" evidence="5">
    <location>
        <begin position="222"/>
        <end position="298"/>
    </location>
</feature>
<dbReference type="GO" id="GO:0006508">
    <property type="term" value="P:proteolysis"/>
    <property type="evidence" value="ECO:0007669"/>
    <property type="project" value="InterPro"/>
</dbReference>
<feature type="region of interest" description="Disordered" evidence="5">
    <location>
        <begin position="124"/>
        <end position="152"/>
    </location>
</feature>
<feature type="domain" description="Peptidase C50" evidence="6">
    <location>
        <begin position="2722"/>
        <end position="2817"/>
    </location>
</feature>
<accession>A0A388JTG0</accession>
<feature type="compositionally biased region" description="Basic and acidic residues" evidence="5">
    <location>
        <begin position="1648"/>
        <end position="1669"/>
    </location>
</feature>
<dbReference type="GO" id="GO:0004197">
    <property type="term" value="F:cysteine-type endopeptidase activity"/>
    <property type="evidence" value="ECO:0007669"/>
    <property type="project" value="InterPro"/>
</dbReference>
<dbReference type="EMBL" id="BFEA01000016">
    <property type="protein sequence ID" value="GBG61043.1"/>
    <property type="molecule type" value="Genomic_DNA"/>
</dbReference>
<feature type="region of interest" description="Disordered" evidence="5">
    <location>
        <begin position="1441"/>
        <end position="1492"/>
    </location>
</feature>
<dbReference type="PANTHER" id="PTHR12792:SF0">
    <property type="entry name" value="SEPARIN"/>
    <property type="match status" value="1"/>
</dbReference>
<dbReference type="GO" id="GO:0005737">
    <property type="term" value="C:cytoplasm"/>
    <property type="evidence" value="ECO:0007669"/>
    <property type="project" value="TreeGrafter"/>
</dbReference>
<feature type="compositionally biased region" description="Basic and acidic residues" evidence="5">
    <location>
        <begin position="138"/>
        <end position="152"/>
    </location>
</feature>
<dbReference type="InterPro" id="IPR056933">
    <property type="entry name" value="TPR_ESP1"/>
</dbReference>
<dbReference type="Gramene" id="GBG61043">
    <property type="protein sequence ID" value="GBG61043"/>
    <property type="gene ID" value="CBR_g18638"/>
</dbReference>
<dbReference type="InterPro" id="IPR030397">
    <property type="entry name" value="SEPARIN_core_dom"/>
</dbReference>
<feature type="compositionally biased region" description="Polar residues" evidence="5">
    <location>
        <begin position="1928"/>
        <end position="1939"/>
    </location>
</feature>
<feature type="region of interest" description="Disordered" evidence="5">
    <location>
        <begin position="1624"/>
        <end position="1760"/>
    </location>
</feature>